<evidence type="ECO:0000256" key="8">
    <source>
        <dbReference type="ARBA" id="ARBA00023136"/>
    </source>
</evidence>
<evidence type="ECO:0000256" key="4">
    <source>
        <dbReference type="ARBA" id="ARBA00022692"/>
    </source>
</evidence>
<dbReference type="PANTHER" id="PTHR48041">
    <property type="entry name" value="ABC TRANSPORTER G FAMILY MEMBER 28"/>
    <property type="match status" value="1"/>
</dbReference>
<dbReference type="GO" id="GO:0016020">
    <property type="term" value="C:membrane"/>
    <property type="evidence" value="ECO:0007669"/>
    <property type="project" value="UniProtKB-SubCell"/>
</dbReference>
<proteinExistence type="inferred from homology"/>
<name>A0A2K1YYN0_POPTR</name>
<dbReference type="Pfam" id="PF00005">
    <property type="entry name" value="ABC_tran"/>
    <property type="match status" value="1"/>
</dbReference>
<evidence type="ECO:0000259" key="9">
    <source>
        <dbReference type="PROSITE" id="PS50893"/>
    </source>
</evidence>
<reference evidence="10 11" key="1">
    <citation type="journal article" date="2006" name="Science">
        <title>The genome of black cottonwood, Populus trichocarpa (Torr. &amp; Gray).</title>
        <authorList>
            <person name="Tuskan G.A."/>
            <person name="Difazio S."/>
            <person name="Jansson S."/>
            <person name="Bohlmann J."/>
            <person name="Grigoriev I."/>
            <person name="Hellsten U."/>
            <person name="Putnam N."/>
            <person name="Ralph S."/>
            <person name="Rombauts S."/>
            <person name="Salamov A."/>
            <person name="Schein J."/>
            <person name="Sterck L."/>
            <person name="Aerts A."/>
            <person name="Bhalerao R.R."/>
            <person name="Bhalerao R.P."/>
            <person name="Blaudez D."/>
            <person name="Boerjan W."/>
            <person name="Brun A."/>
            <person name="Brunner A."/>
            <person name="Busov V."/>
            <person name="Campbell M."/>
            <person name="Carlson J."/>
            <person name="Chalot M."/>
            <person name="Chapman J."/>
            <person name="Chen G.L."/>
            <person name="Cooper D."/>
            <person name="Coutinho P.M."/>
            <person name="Couturier J."/>
            <person name="Covert S."/>
            <person name="Cronk Q."/>
            <person name="Cunningham R."/>
            <person name="Davis J."/>
            <person name="Degroeve S."/>
            <person name="Dejardin A."/>
            <person name="Depamphilis C."/>
            <person name="Detter J."/>
            <person name="Dirks B."/>
            <person name="Dubchak I."/>
            <person name="Duplessis S."/>
            <person name="Ehlting J."/>
            <person name="Ellis B."/>
            <person name="Gendler K."/>
            <person name="Goodstein D."/>
            <person name="Gribskov M."/>
            <person name="Grimwood J."/>
            <person name="Groover A."/>
            <person name="Gunter L."/>
            <person name="Hamberger B."/>
            <person name="Heinze B."/>
            <person name="Helariutta Y."/>
            <person name="Henrissat B."/>
            <person name="Holligan D."/>
            <person name="Holt R."/>
            <person name="Huang W."/>
            <person name="Islam-Faridi N."/>
            <person name="Jones S."/>
            <person name="Jones-Rhoades M."/>
            <person name="Jorgensen R."/>
            <person name="Joshi C."/>
            <person name="Kangasjarvi J."/>
            <person name="Karlsson J."/>
            <person name="Kelleher C."/>
            <person name="Kirkpatrick R."/>
            <person name="Kirst M."/>
            <person name="Kohler A."/>
            <person name="Kalluri U."/>
            <person name="Larimer F."/>
            <person name="Leebens-Mack J."/>
            <person name="Leple J.C."/>
            <person name="Locascio P."/>
            <person name="Lou Y."/>
            <person name="Lucas S."/>
            <person name="Martin F."/>
            <person name="Montanini B."/>
            <person name="Napoli C."/>
            <person name="Nelson D.R."/>
            <person name="Nelson C."/>
            <person name="Nieminen K."/>
            <person name="Nilsson O."/>
            <person name="Pereda V."/>
            <person name="Peter G."/>
            <person name="Philippe R."/>
            <person name="Pilate G."/>
            <person name="Poliakov A."/>
            <person name="Razumovskaya J."/>
            <person name="Richardson P."/>
            <person name="Rinaldi C."/>
            <person name="Ritland K."/>
            <person name="Rouze P."/>
            <person name="Ryaboy D."/>
            <person name="Schmutz J."/>
            <person name="Schrader J."/>
            <person name="Segerman B."/>
            <person name="Shin H."/>
            <person name="Siddiqui A."/>
            <person name="Sterky F."/>
            <person name="Terry A."/>
            <person name="Tsai C.J."/>
            <person name="Uberbacher E."/>
            <person name="Unneberg P."/>
            <person name="Vahala J."/>
            <person name="Wall K."/>
            <person name="Wessler S."/>
            <person name="Yang G."/>
            <person name="Yin T."/>
            <person name="Douglas C."/>
            <person name="Marra M."/>
            <person name="Sandberg G."/>
            <person name="Van de Peer Y."/>
            <person name="Rokhsar D."/>
        </authorList>
    </citation>
    <scope>NUCLEOTIDE SEQUENCE [LARGE SCALE GENOMIC DNA]</scope>
    <source>
        <strain evidence="11">cv. Nisqually</strain>
    </source>
</reference>
<dbReference type="Proteomes" id="UP000006729">
    <property type="component" value="Chromosome 10"/>
</dbReference>
<keyword evidence="3" id="KW-0813">Transport</keyword>
<comment type="caution">
    <text evidence="10">The sequence shown here is derived from an EMBL/GenBank/DDBJ whole genome shotgun (WGS) entry which is preliminary data.</text>
</comment>
<dbReference type="SMART" id="SM00382">
    <property type="entry name" value="AAA"/>
    <property type="match status" value="1"/>
</dbReference>
<dbReference type="GO" id="GO:0005524">
    <property type="term" value="F:ATP binding"/>
    <property type="evidence" value="ECO:0007669"/>
    <property type="project" value="UniProtKB-KW"/>
</dbReference>
<dbReference type="Pfam" id="PF19055">
    <property type="entry name" value="ABC2_membrane_7"/>
    <property type="match status" value="1"/>
</dbReference>
<evidence type="ECO:0000256" key="6">
    <source>
        <dbReference type="ARBA" id="ARBA00022840"/>
    </source>
</evidence>
<keyword evidence="4" id="KW-0812">Transmembrane</keyword>
<dbReference type="PANTHER" id="PTHR48041:SF1">
    <property type="entry name" value="ABC TRANSPORTER G FAMILY MEMBER 24"/>
    <property type="match status" value="1"/>
</dbReference>
<keyword evidence="8" id="KW-0472">Membrane</keyword>
<dbReference type="SUPFAM" id="SSF52540">
    <property type="entry name" value="P-loop containing nucleoside triphosphate hydrolases"/>
    <property type="match status" value="1"/>
</dbReference>
<comment type="subcellular location">
    <subcellularLocation>
        <location evidence="1">Membrane</location>
        <topology evidence="1">Multi-pass membrane protein</topology>
    </subcellularLocation>
</comment>
<dbReference type="ExpressionAtlas" id="A0A2K1YYN0">
    <property type="expression patterns" value="baseline and differential"/>
</dbReference>
<protein>
    <recommendedName>
        <fullName evidence="9">ABC transporter domain-containing protein</fullName>
    </recommendedName>
</protein>
<dbReference type="InterPro" id="IPR003439">
    <property type="entry name" value="ABC_transporter-like_ATP-bd"/>
</dbReference>
<dbReference type="GO" id="GO:0140359">
    <property type="term" value="F:ABC-type transporter activity"/>
    <property type="evidence" value="ECO:0007669"/>
    <property type="project" value="InterPro"/>
</dbReference>
<accession>A0A2K1YYN0</accession>
<dbReference type="InterPro" id="IPR017871">
    <property type="entry name" value="ABC_transporter-like_CS"/>
</dbReference>
<evidence type="ECO:0000256" key="1">
    <source>
        <dbReference type="ARBA" id="ARBA00004141"/>
    </source>
</evidence>
<evidence type="ECO:0000256" key="5">
    <source>
        <dbReference type="ARBA" id="ARBA00022741"/>
    </source>
</evidence>
<dbReference type="GO" id="GO:0016887">
    <property type="term" value="F:ATP hydrolysis activity"/>
    <property type="evidence" value="ECO:0007669"/>
    <property type="project" value="InterPro"/>
</dbReference>
<keyword evidence="5" id="KW-0547">Nucleotide-binding</keyword>
<dbReference type="InterPro" id="IPR003593">
    <property type="entry name" value="AAA+_ATPase"/>
</dbReference>
<dbReference type="PROSITE" id="PS00211">
    <property type="entry name" value="ABC_TRANSPORTER_1"/>
    <property type="match status" value="1"/>
</dbReference>
<dbReference type="FunFam" id="3.40.50.300:FF:000367">
    <property type="entry name" value="ABC transporter G family member 24"/>
    <property type="match status" value="1"/>
</dbReference>
<keyword evidence="7" id="KW-1133">Transmembrane helix</keyword>
<evidence type="ECO:0000256" key="7">
    <source>
        <dbReference type="ARBA" id="ARBA00022989"/>
    </source>
</evidence>
<dbReference type="Gene3D" id="3.40.50.300">
    <property type="entry name" value="P-loop containing nucleotide triphosphate hydrolases"/>
    <property type="match status" value="1"/>
</dbReference>
<evidence type="ECO:0000313" key="10">
    <source>
        <dbReference type="EMBL" id="PNT18130.2"/>
    </source>
</evidence>
<dbReference type="InterPro" id="IPR027417">
    <property type="entry name" value="P-loop_NTPase"/>
</dbReference>
<dbReference type="PROSITE" id="PS50893">
    <property type="entry name" value="ABC_TRANSPORTER_2"/>
    <property type="match status" value="1"/>
</dbReference>
<keyword evidence="6" id="KW-0067">ATP-binding</keyword>
<evidence type="ECO:0000313" key="11">
    <source>
        <dbReference type="Proteomes" id="UP000006729"/>
    </source>
</evidence>
<organism evidence="10 11">
    <name type="scientific">Populus trichocarpa</name>
    <name type="common">Western balsam poplar</name>
    <name type="synonym">Populus balsamifera subsp. trichocarpa</name>
    <dbReference type="NCBI Taxonomy" id="3694"/>
    <lineage>
        <taxon>Eukaryota</taxon>
        <taxon>Viridiplantae</taxon>
        <taxon>Streptophyta</taxon>
        <taxon>Embryophyta</taxon>
        <taxon>Tracheophyta</taxon>
        <taxon>Spermatophyta</taxon>
        <taxon>Magnoliopsida</taxon>
        <taxon>eudicotyledons</taxon>
        <taxon>Gunneridae</taxon>
        <taxon>Pentapetalae</taxon>
        <taxon>rosids</taxon>
        <taxon>fabids</taxon>
        <taxon>Malpighiales</taxon>
        <taxon>Salicaceae</taxon>
        <taxon>Saliceae</taxon>
        <taxon>Populus</taxon>
    </lineage>
</organism>
<sequence length="1627" mass="180535">MGNVEIPEWLKGLPLAPEFRPTDTEFADPIAYISKIEKEASAFGICKIIPPLPKPSKRYVFSNLNKALSKCPELGDDVDLSNGVLRDGGNDGENRAVFTTRQQELGQSAKKAKGVDKENPQSGVHQQVWQSGEVYTLEQFESKSKAFARSLLGIIKEVNPLAVEALFWKAASEKPIYVEYANDVPGSGFGEPEGHFRYFQRRRRKRASYQSYRRSREIPVCRENDMDGVKNSHNDDVTVKNEPSMCLKMTPRSSMASATPSAEDSLKSSKQKSVAASNDMEGTAGWKLSNSPWNLQVIARSPGSLTRFMPDDIPGVTSPMVYIGMLFSWFAWHVEDHELHSMNFLHIGSPKTWYAVPGDYVFAFEEVIRTKAYGGNIDRLAALSLLGEKTTLLSPEAIISSGIPCCRLVQNPGEFVVTFPRAYHVGFSHGFNCGEAANFGTPQWLKVAKEAAVRRAAMNYLPMLSHQQLLYLLTMSFVSRVPRSLLPGARSSRLRDRQREERELSVKKAFLEDMLKENDVLSAFLEKNSTCHVVIWNPDLLPCASKESQLLSITSTITTTSNENASHVHSDLNSNSNENDLFKEMSLYMETLNDLYMEDDLSCDFQVDSGTLACVACGILGFPFMSVVQPSERAFIELTPGDYLLAQEEPGVTRSDNVQPSSNPDISVKGSIPDDHAPVSDLSVSLKDLPAPTGWNTSRKFLRPRIFCLEHGVQIEELLQSKGGANMLIICHSDYQKIKAHAFAIAEEIENPFNYNEVPLEAASQENLNLINLAIDDEDHHECGEDWTSKLGINLRYCVKIRKNSPSKKVQHALALGGLFSDRSLSSDFLNIKWQSRRSRSRIKFNQPVNCKPCKIMETNKDELLGNKSDGLTDKKEKKLIHYTRRKYKVKIDYSTNGLRRCSRRCLAEEVSGASGDDPDKHAEQTTVIYPCNIGITGSGSAAFGFSPIEDSEMLHEVQVLEAASGLTLNSAPSQIAGSILTATMAVESVAGQIEDQLLEESNTERNICNVKASGSCEIEHEINASGGTSERQDFCTAKCCSPFDTAANERFEMQIEDQIMGNVNIMSETCDLVSEGQQRILYDDDDASMHEVSDLANSASLHVSHLPVAQMANVVVENSSINNEVSPPVTLDNEVQREIETKSRTNGDQCSSSDDTLMNQPPTTPDERCDHEQETCAAENKMQQETEITNGSNEELVLSDVISGPNIVPMDESSEFHREPHAAVNLCNGVAFESGEQLVFLTTNDSNKELTSCSGTQMEINPSTASPEFSKLNRQDSAENDLCSGSTLGTVVPLEIPTTDISTVEEFAPNSATKNQVLAEASREICVIQDLYSCMDLEPEVEQEIQSNDGVIGDSVAQKMHESSSSINEDRPVSTCVILVNQPTPSSVKKCCDIEYKSCGGESVVKCNEVCSSQEIESIESTVVDFRSNAGKGRKRKGEVEQPTENKLNSNGFIRSPCEGLRPRAGKDATCKSEVDVGKSAEENPVTKRSRKPSDASVPRPKRKEITKRSHKCNLEGCRMSFETKTELQLHKRNRCTYDGCGKKFRSHKYAIVHQRVHEDDRPLKCPWKGCSMSFKWAWARIEHIRVHTGEKPYLCKVEGCGLSFRFVSDFSRHRRKTGHYSNTPA</sequence>
<dbReference type="PROSITE" id="PS51257">
    <property type="entry name" value="PROKAR_LIPOPROTEIN"/>
    <property type="match status" value="1"/>
</dbReference>
<dbReference type="InterPro" id="IPR043926">
    <property type="entry name" value="ABCG_dom"/>
</dbReference>
<dbReference type="AlphaFoldDB" id="A0A2K1YYN0"/>
<dbReference type="CDD" id="cd03213">
    <property type="entry name" value="ABCG_EPDR"/>
    <property type="match status" value="1"/>
</dbReference>
<dbReference type="InterPro" id="IPR050352">
    <property type="entry name" value="ABCG_transporters"/>
</dbReference>
<keyword evidence="11" id="KW-1185">Reference proteome</keyword>
<dbReference type="EMBL" id="CM009299">
    <property type="protein sequence ID" value="PNT18130.2"/>
    <property type="molecule type" value="Genomic_DNA"/>
</dbReference>
<comment type="similarity">
    <text evidence="2">Belongs to the ABC transporter superfamily. ABCG family. Eye pigment precursor importer (TC 3.A.1.204) subfamily.</text>
</comment>
<evidence type="ECO:0000256" key="2">
    <source>
        <dbReference type="ARBA" id="ARBA00005814"/>
    </source>
</evidence>
<evidence type="ECO:0000256" key="3">
    <source>
        <dbReference type="ARBA" id="ARBA00022448"/>
    </source>
</evidence>
<gene>
    <name evidence="10" type="ORF">POPTR_010G224700v4</name>
</gene>